<protein>
    <recommendedName>
        <fullName evidence="4">Helix-turn-helix domain-containing protein</fullName>
    </recommendedName>
</protein>
<name>A0A5S9IMJ4_UABAM</name>
<accession>A0A5S9IMJ4</accession>
<keyword evidence="1" id="KW-0175">Coiled coil</keyword>
<gene>
    <name evidence="2" type="ORF">UABAM_02825</name>
</gene>
<dbReference type="KEGG" id="uam:UABAM_02825"/>
<feature type="coiled-coil region" evidence="1">
    <location>
        <begin position="7"/>
        <end position="41"/>
    </location>
</feature>
<keyword evidence="3" id="KW-1185">Reference proteome</keyword>
<proteinExistence type="predicted"/>
<sequence length="108" mass="12284">MSIKEKVAFLLKRDKQNEKRIKDLEKENKKKDKLISKLMAKNSAPNKNYLTKDQAAAWIGCSRRKIDDMIIGGNIHVEYPGSKACINKHEIIPLMKGLKKQHGSLPKG</sequence>
<dbReference type="EMBL" id="AP019860">
    <property type="protein sequence ID" value="BBM84464.1"/>
    <property type="molecule type" value="Genomic_DNA"/>
</dbReference>
<organism evidence="2 3">
    <name type="scientific">Uabimicrobium amorphum</name>
    <dbReference type="NCBI Taxonomy" id="2596890"/>
    <lineage>
        <taxon>Bacteria</taxon>
        <taxon>Pseudomonadati</taxon>
        <taxon>Planctomycetota</taxon>
        <taxon>Candidatus Uabimicrobiia</taxon>
        <taxon>Candidatus Uabimicrobiales</taxon>
        <taxon>Candidatus Uabimicrobiaceae</taxon>
        <taxon>Candidatus Uabimicrobium</taxon>
    </lineage>
</organism>
<reference evidence="2 3" key="1">
    <citation type="submission" date="2019-08" db="EMBL/GenBank/DDBJ databases">
        <title>Complete genome sequence of Candidatus Uab amorphum.</title>
        <authorList>
            <person name="Shiratori T."/>
            <person name="Suzuki S."/>
            <person name="Kakizawa Y."/>
            <person name="Ishida K."/>
        </authorList>
    </citation>
    <scope>NUCLEOTIDE SEQUENCE [LARGE SCALE GENOMIC DNA]</scope>
    <source>
        <strain evidence="2 3">SRT547</strain>
    </source>
</reference>
<evidence type="ECO:0000313" key="3">
    <source>
        <dbReference type="Proteomes" id="UP000326354"/>
    </source>
</evidence>
<dbReference type="RefSeq" id="WP_151968619.1">
    <property type="nucleotide sequence ID" value="NZ_AP019860.1"/>
</dbReference>
<evidence type="ECO:0000256" key="1">
    <source>
        <dbReference type="SAM" id="Coils"/>
    </source>
</evidence>
<dbReference type="Proteomes" id="UP000326354">
    <property type="component" value="Chromosome"/>
</dbReference>
<dbReference type="AlphaFoldDB" id="A0A5S9IMJ4"/>
<evidence type="ECO:0008006" key="4">
    <source>
        <dbReference type="Google" id="ProtNLM"/>
    </source>
</evidence>
<evidence type="ECO:0000313" key="2">
    <source>
        <dbReference type="EMBL" id="BBM84464.1"/>
    </source>
</evidence>